<sequence length="76" mass="8250">MEQYKDYAVDIRTTATAGGYCARLALRRGGARPRRAAIYFPPLGPQPTAASAADHALRWAQAFIDENATPAHPIQP</sequence>
<protein>
    <submittedName>
        <fullName evidence="1">Uncharacterized protein</fullName>
    </submittedName>
</protein>
<organism evidence="1 2">
    <name type="scientific">Pigmentiphaga litoralis</name>
    <dbReference type="NCBI Taxonomy" id="516702"/>
    <lineage>
        <taxon>Bacteria</taxon>
        <taxon>Pseudomonadati</taxon>
        <taxon>Pseudomonadota</taxon>
        <taxon>Betaproteobacteria</taxon>
        <taxon>Burkholderiales</taxon>
        <taxon>Alcaligenaceae</taxon>
        <taxon>Pigmentiphaga</taxon>
    </lineage>
</organism>
<keyword evidence="2" id="KW-1185">Reference proteome</keyword>
<dbReference type="Proteomes" id="UP000542125">
    <property type="component" value="Unassembled WGS sequence"/>
</dbReference>
<comment type="caution">
    <text evidence="1">The sequence shown here is derived from an EMBL/GenBank/DDBJ whole genome shotgun (WGS) entry which is preliminary data.</text>
</comment>
<dbReference type="RefSeq" id="WP_179586955.1">
    <property type="nucleotide sequence ID" value="NZ_JACBYR010000001.1"/>
</dbReference>
<evidence type="ECO:0000313" key="1">
    <source>
        <dbReference type="EMBL" id="NYE83366.1"/>
    </source>
</evidence>
<evidence type="ECO:0000313" key="2">
    <source>
        <dbReference type="Proteomes" id="UP000542125"/>
    </source>
</evidence>
<accession>A0A7Y9IUM1</accession>
<proteinExistence type="predicted"/>
<dbReference type="EMBL" id="JACBYR010000001">
    <property type="protein sequence ID" value="NYE83366.1"/>
    <property type="molecule type" value="Genomic_DNA"/>
</dbReference>
<gene>
    <name evidence="1" type="ORF">FHW18_002637</name>
</gene>
<reference evidence="1 2" key="1">
    <citation type="submission" date="2020-07" db="EMBL/GenBank/DDBJ databases">
        <title>Genomic Encyclopedia of Type Strains, Phase IV (KMG-V): Genome sequencing to study the core and pangenomes of soil and plant-associated prokaryotes.</title>
        <authorList>
            <person name="Whitman W."/>
        </authorList>
    </citation>
    <scope>NUCLEOTIDE SEQUENCE [LARGE SCALE GENOMIC DNA]</scope>
    <source>
        <strain evidence="1 2">SAS40</strain>
    </source>
</reference>
<dbReference type="AlphaFoldDB" id="A0A7Y9IUM1"/>
<name>A0A7Y9IUM1_9BURK</name>